<gene>
    <name evidence="8" type="ORF">EG68_00784</name>
    <name evidence="7" type="ORF">EG68_02490</name>
</gene>
<evidence type="ECO:0000256" key="5">
    <source>
        <dbReference type="SAM" id="Phobius"/>
    </source>
</evidence>
<proteinExistence type="predicted"/>
<dbReference type="Proteomes" id="UP000822476">
    <property type="component" value="Unassembled WGS sequence"/>
</dbReference>
<dbReference type="InterPro" id="IPR052954">
    <property type="entry name" value="GPCR-Ligand_Int"/>
</dbReference>
<dbReference type="AlphaFoldDB" id="A0A8S9Z377"/>
<feature type="transmembrane region" description="Helical" evidence="5">
    <location>
        <begin position="84"/>
        <end position="108"/>
    </location>
</feature>
<sequence>MVCTALITAVFPIAVFGTQTVIRLNSLNATVDEKEMENLRASYDIVLLVCTQILNPIICIIGISTNLINMIVLAKPRMRSSTNMYLLALAVFDFFYGCMMILSSLRAYNPFQESYIYSCMFPYLVSVVDLCSHTASWLTCAFTVERYIAITYPILARKICTAKRCKSIICVLCVFNLCIILPSTQSRIAVPKTEISSGRSDDLLSAPTNVTNIDSTLTHQKPRLYYSYEYTDFGKWLTRIGWPMILSTLVVILPLLLLTVFNGLLIRSVVRTSLLRKHMRPKPVHTVPECHGMTIRSHPTNADDVITDKVMNKTSMCSMPDEWRTCPKESNSSCPTANPVYESTTHVDNLVQDSNIRPNRNVLSMKRSNGQRVWERQSVPYGQCRTVTNWRRIDCGRLSEKNRITVMLILVVLAFIVFTLPSAILLLARELLFINRDPKVDLKWKIAGNFINLGISINSTLNFFLYSWLSRRFRRTFYSLILCD</sequence>
<dbReference type="InterPro" id="IPR017452">
    <property type="entry name" value="GPCR_Rhodpsn_7TM"/>
</dbReference>
<feature type="transmembrane region" description="Helical" evidence="5">
    <location>
        <begin position="406"/>
        <end position="426"/>
    </location>
</feature>
<name>A0A8S9Z377_9TREM</name>
<dbReference type="GO" id="GO:0016020">
    <property type="term" value="C:membrane"/>
    <property type="evidence" value="ECO:0007669"/>
    <property type="project" value="UniProtKB-SubCell"/>
</dbReference>
<evidence type="ECO:0000259" key="6">
    <source>
        <dbReference type="PROSITE" id="PS50262"/>
    </source>
</evidence>
<feature type="domain" description="G-protein coupled receptors family 1 profile" evidence="6">
    <location>
        <begin position="65"/>
        <end position="466"/>
    </location>
</feature>
<dbReference type="InterPro" id="IPR000276">
    <property type="entry name" value="GPCR_Rhodpsn"/>
</dbReference>
<protein>
    <recommendedName>
        <fullName evidence="6">G-protein coupled receptors family 1 profile domain-containing protein</fullName>
    </recommendedName>
</protein>
<dbReference type="PANTHER" id="PTHR46641:SF2">
    <property type="entry name" value="FMRFAMIDE RECEPTOR"/>
    <property type="match status" value="1"/>
</dbReference>
<evidence type="ECO:0000256" key="2">
    <source>
        <dbReference type="ARBA" id="ARBA00022692"/>
    </source>
</evidence>
<evidence type="ECO:0000256" key="3">
    <source>
        <dbReference type="ARBA" id="ARBA00022989"/>
    </source>
</evidence>
<evidence type="ECO:0000313" key="9">
    <source>
        <dbReference type="Proteomes" id="UP000822476"/>
    </source>
</evidence>
<dbReference type="CDD" id="cd14978">
    <property type="entry name" value="7tmA_FMRFamide_R-like"/>
    <property type="match status" value="1"/>
</dbReference>
<keyword evidence="2 5" id="KW-0812">Transmembrane</keyword>
<evidence type="ECO:0000313" key="8">
    <source>
        <dbReference type="EMBL" id="KAF7261895.1"/>
    </source>
</evidence>
<evidence type="ECO:0000313" key="7">
    <source>
        <dbReference type="EMBL" id="KAF7260391.1"/>
    </source>
</evidence>
<dbReference type="PRINTS" id="PR00237">
    <property type="entry name" value="GPCRRHODOPSN"/>
</dbReference>
<dbReference type="Pfam" id="PF00001">
    <property type="entry name" value="7tm_1"/>
    <property type="match status" value="1"/>
</dbReference>
<feature type="transmembrane region" description="Helical" evidence="5">
    <location>
        <begin position="41"/>
        <end position="63"/>
    </location>
</feature>
<evidence type="ECO:0000256" key="4">
    <source>
        <dbReference type="ARBA" id="ARBA00023136"/>
    </source>
</evidence>
<dbReference type="EMBL" id="JTDE01000231">
    <property type="protein sequence ID" value="KAF7261895.1"/>
    <property type="molecule type" value="Genomic_DNA"/>
</dbReference>
<dbReference type="GO" id="GO:0004930">
    <property type="term" value="F:G protein-coupled receptor activity"/>
    <property type="evidence" value="ECO:0007669"/>
    <property type="project" value="InterPro"/>
</dbReference>
<feature type="transmembrane region" description="Helical" evidence="5">
    <location>
        <begin position="165"/>
        <end position="184"/>
    </location>
</feature>
<dbReference type="PANTHER" id="PTHR46641">
    <property type="entry name" value="FMRFAMIDE RECEPTOR-RELATED"/>
    <property type="match status" value="1"/>
</dbReference>
<comment type="subcellular location">
    <subcellularLocation>
        <location evidence="1">Membrane</location>
    </subcellularLocation>
</comment>
<dbReference type="EMBL" id="JTDE01000765">
    <property type="protein sequence ID" value="KAF7260391.1"/>
    <property type="molecule type" value="Genomic_DNA"/>
</dbReference>
<organism evidence="8 9">
    <name type="scientific">Paragonimus skrjabini miyazakii</name>
    <dbReference type="NCBI Taxonomy" id="59628"/>
    <lineage>
        <taxon>Eukaryota</taxon>
        <taxon>Metazoa</taxon>
        <taxon>Spiralia</taxon>
        <taxon>Lophotrochozoa</taxon>
        <taxon>Platyhelminthes</taxon>
        <taxon>Trematoda</taxon>
        <taxon>Digenea</taxon>
        <taxon>Plagiorchiida</taxon>
        <taxon>Troglotremata</taxon>
        <taxon>Troglotrematidae</taxon>
        <taxon>Paragonimus</taxon>
    </lineage>
</organism>
<dbReference type="PROSITE" id="PS50262">
    <property type="entry name" value="G_PROTEIN_RECEP_F1_2"/>
    <property type="match status" value="1"/>
</dbReference>
<keyword evidence="4 5" id="KW-0472">Membrane</keyword>
<keyword evidence="3 5" id="KW-1133">Transmembrane helix</keyword>
<keyword evidence="9" id="KW-1185">Reference proteome</keyword>
<dbReference type="SUPFAM" id="SSF81321">
    <property type="entry name" value="Family A G protein-coupled receptor-like"/>
    <property type="match status" value="1"/>
</dbReference>
<feature type="transmembrane region" description="Helical" evidence="5">
    <location>
        <begin position="240"/>
        <end position="270"/>
    </location>
</feature>
<dbReference type="Gene3D" id="1.20.1070.10">
    <property type="entry name" value="Rhodopsin 7-helix transmembrane proteins"/>
    <property type="match status" value="1"/>
</dbReference>
<accession>A0A8S9Z377</accession>
<feature type="transmembrane region" description="Helical" evidence="5">
    <location>
        <begin position="446"/>
        <end position="469"/>
    </location>
</feature>
<evidence type="ECO:0000256" key="1">
    <source>
        <dbReference type="ARBA" id="ARBA00004370"/>
    </source>
</evidence>
<dbReference type="OrthoDB" id="10011262at2759"/>
<comment type="caution">
    <text evidence="8">The sequence shown here is derived from an EMBL/GenBank/DDBJ whole genome shotgun (WGS) entry which is preliminary data.</text>
</comment>
<reference evidence="8" key="1">
    <citation type="submission" date="2019-07" db="EMBL/GenBank/DDBJ databases">
        <title>Annotation for the trematode Paragonimus miyazaki's.</title>
        <authorList>
            <person name="Choi Y.-J."/>
        </authorList>
    </citation>
    <scope>NUCLEOTIDE SEQUENCE</scope>
    <source>
        <strain evidence="8">Japan</strain>
    </source>
</reference>